<comment type="subcellular location">
    <subcellularLocation>
        <location evidence="1">Membrane</location>
    </subcellularLocation>
</comment>
<keyword evidence="2" id="KW-0472">Membrane</keyword>
<dbReference type="Gene3D" id="2.40.160.50">
    <property type="entry name" value="membrane protein fhac: a member of the omp85/tpsb transporter family"/>
    <property type="match status" value="1"/>
</dbReference>
<organism evidence="4 5">
    <name type="scientific">Sungkyunkwania multivorans</name>
    <dbReference type="NCBI Taxonomy" id="1173618"/>
    <lineage>
        <taxon>Bacteria</taxon>
        <taxon>Pseudomonadati</taxon>
        <taxon>Bacteroidota</taxon>
        <taxon>Flavobacteriia</taxon>
        <taxon>Flavobacteriales</taxon>
        <taxon>Flavobacteriaceae</taxon>
        <taxon>Sungkyunkwania</taxon>
    </lineage>
</organism>
<evidence type="ECO:0000313" key="4">
    <source>
        <dbReference type="EMBL" id="MFD0860789.1"/>
    </source>
</evidence>
<dbReference type="InterPro" id="IPR000184">
    <property type="entry name" value="Bac_surfAg_D15"/>
</dbReference>
<sequence>MYEKLSFTIFKTALFTILGILLLNTERGLAQELRLMIFPENAKDTTLVDSVGYLKTFEDYVAMTKELSRFSDKLSKIGYFENYFYPPTFSNDSIFISNIVLGERKTHINVILPSGPERRLIKGSRFVTSDTVKLKIREYQKLIDQLLYDLEKRGNIFDVIQLKNIKIEDNEVYGDLTIDLKTPRSIDDIIIKGYDKFPFSFIKYTSKLKSGKPLDREMIENESNSLNTLPFINQLKPPEILFEKDSSTVFLYFEKTKSNYFDGFIGFSNDDTTNNIQLNGYVDLRLVNNLDRGEQLNILWKNDGNEQTRFRALLDLPFIFKSPLGVGASLDIFRKDSTFLNTEVKLKLNYQLSPRGRVSLGITQYESNDLLDNSLMSVDDLEATKINLGYTYILPNLDDALFRNKATVFLETNFGNRDSDLGGETQYSIELNANYLWKINFRNRIFINNATSFLNSNNYFDNEKFRLGGINSIRGFNENSLEATFFSYLNTEYRFLLSSNTYINSIFDVGYLQDDLLKTKNNLLGFGLGLGINSNAGLFRLNYALGKSNDSRLKFTDAKVHISFSSIF</sequence>
<evidence type="ECO:0000256" key="1">
    <source>
        <dbReference type="ARBA" id="ARBA00004370"/>
    </source>
</evidence>
<evidence type="ECO:0000259" key="3">
    <source>
        <dbReference type="Pfam" id="PF01103"/>
    </source>
</evidence>
<accession>A0ABW3CSN5</accession>
<evidence type="ECO:0000256" key="2">
    <source>
        <dbReference type="ARBA" id="ARBA00023136"/>
    </source>
</evidence>
<keyword evidence="5" id="KW-1185">Reference proteome</keyword>
<proteinExistence type="predicted"/>
<reference evidence="5" key="1">
    <citation type="journal article" date="2019" name="Int. J. Syst. Evol. Microbiol.">
        <title>The Global Catalogue of Microorganisms (GCM) 10K type strain sequencing project: providing services to taxonomists for standard genome sequencing and annotation.</title>
        <authorList>
            <consortium name="The Broad Institute Genomics Platform"/>
            <consortium name="The Broad Institute Genome Sequencing Center for Infectious Disease"/>
            <person name="Wu L."/>
            <person name="Ma J."/>
        </authorList>
    </citation>
    <scope>NUCLEOTIDE SEQUENCE [LARGE SCALE GENOMIC DNA]</scope>
    <source>
        <strain evidence="5">CCUG 62952</strain>
    </source>
</reference>
<dbReference type="Pfam" id="PF01103">
    <property type="entry name" value="Omp85"/>
    <property type="match status" value="1"/>
</dbReference>
<evidence type="ECO:0000313" key="5">
    <source>
        <dbReference type="Proteomes" id="UP001596978"/>
    </source>
</evidence>
<feature type="domain" description="Bacterial surface antigen (D15)" evidence="3">
    <location>
        <begin position="290"/>
        <end position="548"/>
    </location>
</feature>
<dbReference type="Proteomes" id="UP001596978">
    <property type="component" value="Unassembled WGS sequence"/>
</dbReference>
<gene>
    <name evidence="4" type="ORF">ACFQ1M_01105</name>
</gene>
<protein>
    <submittedName>
        <fullName evidence="4">BamA/TamA family outer membrane protein</fullName>
    </submittedName>
</protein>
<name>A0ABW3CSN5_9FLAO</name>
<dbReference type="RefSeq" id="WP_386402592.1">
    <property type="nucleotide sequence ID" value="NZ_JBHTJH010000001.1"/>
</dbReference>
<dbReference type="EMBL" id="JBHTJH010000001">
    <property type="protein sequence ID" value="MFD0860789.1"/>
    <property type="molecule type" value="Genomic_DNA"/>
</dbReference>
<comment type="caution">
    <text evidence="4">The sequence shown here is derived from an EMBL/GenBank/DDBJ whole genome shotgun (WGS) entry which is preliminary data.</text>
</comment>